<dbReference type="Proteomes" id="UP000660262">
    <property type="component" value="Unassembled WGS sequence"/>
</dbReference>
<feature type="region of interest" description="Disordered" evidence="1">
    <location>
        <begin position="77"/>
        <end position="171"/>
    </location>
</feature>
<dbReference type="AlphaFoldDB" id="A0A830HBU1"/>
<accession>A0A830HBU1</accession>
<dbReference type="EMBL" id="BNJQ01000007">
    <property type="protein sequence ID" value="GHP04122.1"/>
    <property type="molecule type" value="Genomic_DNA"/>
</dbReference>
<feature type="compositionally biased region" description="Polar residues" evidence="1">
    <location>
        <begin position="77"/>
        <end position="87"/>
    </location>
</feature>
<evidence type="ECO:0000313" key="2">
    <source>
        <dbReference type="EMBL" id="GHP04122.1"/>
    </source>
</evidence>
<gene>
    <name evidence="2" type="ORF">PPROV_000287600</name>
</gene>
<sequence>MASQRTASRFVKYVLVICTLSFALSLVYVLGRPLYWRLLATTPVSAFLRSSTSERSKSSSSSMRGFEFLDSVFETVATTTGSSSQPSPEVDDSDSTPESSWEEKREDQNAQSPEDEAEVETRQTPEQEFTTTTVDDDAATSPDSPDSESISAAASAATEAAAHRSHHSTPLTAGSRELRYPFFDPVKPYSLFRSLGSTKPWWGELEEPGALKEMLEARSFKGELIMLTTDAERLELSANFINMLVHRWGFDHYILIGLNEASCVNLRDSDAVYSHQISCAWSNFLGKDLVAAGSSLKRIWNGINHMNNIAQLWMTRHRLMEKFIDHGVNVLSIDNDAAIITDPYIDFKSSNARDDGVSPGDVELFVQHHGGFPGICAGVIYQQNAKPGGGVQFFFHEVWSRMLDAAKGPPLFSQIPGQVGAPFIESYTFDQGPTDDVIESSVGATSENCNAANRYAHEGVMLLVKDEIQSVPPRWEDVEDNRRSLLGHAITSWREVVDHARRASATSCGSCRTTMLDLSTASQTTSGHGSRAR</sequence>
<protein>
    <recommendedName>
        <fullName evidence="4">Nucleotide-diphospho-sugar transferase domain-containing protein</fullName>
    </recommendedName>
</protein>
<comment type="caution">
    <text evidence="2">The sequence shown here is derived from an EMBL/GenBank/DDBJ whole genome shotgun (WGS) entry which is preliminary data.</text>
</comment>
<name>A0A830HBU1_9CHLO</name>
<keyword evidence="3" id="KW-1185">Reference proteome</keyword>
<proteinExistence type="predicted"/>
<evidence type="ECO:0008006" key="4">
    <source>
        <dbReference type="Google" id="ProtNLM"/>
    </source>
</evidence>
<dbReference type="OrthoDB" id="540503at2759"/>
<evidence type="ECO:0000256" key="1">
    <source>
        <dbReference type="SAM" id="MobiDB-lite"/>
    </source>
</evidence>
<organism evidence="2 3">
    <name type="scientific">Pycnococcus provasolii</name>
    <dbReference type="NCBI Taxonomy" id="41880"/>
    <lineage>
        <taxon>Eukaryota</taxon>
        <taxon>Viridiplantae</taxon>
        <taxon>Chlorophyta</taxon>
        <taxon>Pseudoscourfieldiophyceae</taxon>
        <taxon>Pseudoscourfieldiales</taxon>
        <taxon>Pycnococcaceae</taxon>
        <taxon>Pycnococcus</taxon>
    </lineage>
</organism>
<feature type="compositionally biased region" description="Low complexity" evidence="1">
    <location>
        <begin position="139"/>
        <end position="160"/>
    </location>
</feature>
<reference evidence="2" key="1">
    <citation type="submission" date="2020-10" db="EMBL/GenBank/DDBJ databases">
        <title>Unveiling of a novel bifunctional photoreceptor, Dualchrome1, isolated from a cosmopolitan green alga.</title>
        <authorList>
            <person name="Suzuki S."/>
            <person name="Kawachi M."/>
        </authorList>
    </citation>
    <scope>NUCLEOTIDE SEQUENCE</scope>
    <source>
        <strain evidence="2">NIES 2893</strain>
    </source>
</reference>
<evidence type="ECO:0000313" key="3">
    <source>
        <dbReference type="Proteomes" id="UP000660262"/>
    </source>
</evidence>